<sequence length="282" mass="30500">MKSMVRLTVCLFCWLLTVSAFAQQSKLIGRVTDDEGNPLPAVLVAVSGATATEAAFSNAQGYYVFLNIPPGEYSIKASKKGLPNWKGQVSVSAGTTNRLDIRIGSDEKLVAAAQPKKEAPKPTEPKLADAKPAEQRRTETRTTTEKPSEPKPTQPTAPAKTEDERAAEQAIESASQLLSDADVAALESMSPAEVVGGIAAVYKNLKYPDFARKQKLQGQVVAKVYIDKDGHVAKIQLLKTANEVFNEEVFRTLTEEVSYKPATMNGKPVPSALIIPVKFELK</sequence>
<dbReference type="AlphaFoldDB" id="A0A395LZU5"/>
<evidence type="ECO:0000256" key="3">
    <source>
        <dbReference type="ARBA" id="ARBA00022448"/>
    </source>
</evidence>
<dbReference type="Gene3D" id="3.30.1150.10">
    <property type="match status" value="1"/>
</dbReference>
<dbReference type="NCBIfam" id="TIGR01352">
    <property type="entry name" value="tonB_Cterm"/>
    <property type="match status" value="1"/>
</dbReference>
<evidence type="ECO:0000256" key="4">
    <source>
        <dbReference type="ARBA" id="ARBA00022475"/>
    </source>
</evidence>
<keyword evidence="7" id="KW-0653">Protein transport</keyword>
<feature type="compositionally biased region" description="Basic and acidic residues" evidence="10">
    <location>
        <begin position="111"/>
        <end position="149"/>
    </location>
</feature>
<dbReference type="Proteomes" id="UP000266389">
    <property type="component" value="Unassembled WGS sequence"/>
</dbReference>
<keyword evidence="5" id="KW-0997">Cell inner membrane</keyword>
<evidence type="ECO:0000313" key="14">
    <source>
        <dbReference type="Proteomes" id="UP000266389"/>
    </source>
</evidence>
<evidence type="ECO:0000256" key="9">
    <source>
        <dbReference type="ARBA" id="ARBA00023136"/>
    </source>
</evidence>
<comment type="similarity">
    <text evidence="2">Belongs to the TonB family.</text>
</comment>
<gene>
    <name evidence="13" type="ORF">D0433_08095</name>
</gene>
<evidence type="ECO:0000256" key="8">
    <source>
        <dbReference type="ARBA" id="ARBA00022989"/>
    </source>
</evidence>
<dbReference type="Pfam" id="PF13620">
    <property type="entry name" value="CarboxypepD_reg"/>
    <property type="match status" value="1"/>
</dbReference>
<dbReference type="GO" id="GO:0005886">
    <property type="term" value="C:plasma membrane"/>
    <property type="evidence" value="ECO:0007669"/>
    <property type="project" value="UniProtKB-SubCell"/>
</dbReference>
<dbReference type="InterPro" id="IPR006260">
    <property type="entry name" value="TonB/TolA_C"/>
</dbReference>
<dbReference type="EMBL" id="PHFL01000049">
    <property type="protein sequence ID" value="RFM24050.1"/>
    <property type="molecule type" value="Genomic_DNA"/>
</dbReference>
<comment type="caution">
    <text evidence="13">The sequence shown here is derived from an EMBL/GenBank/DDBJ whole genome shotgun (WGS) entry which is preliminary data.</text>
</comment>
<proteinExistence type="inferred from homology"/>
<keyword evidence="9" id="KW-0472">Membrane</keyword>
<dbReference type="GO" id="GO:0055085">
    <property type="term" value="P:transmembrane transport"/>
    <property type="evidence" value="ECO:0007669"/>
    <property type="project" value="InterPro"/>
</dbReference>
<feature type="chain" id="PRO_5017435562" evidence="11">
    <location>
        <begin position="23"/>
        <end position="282"/>
    </location>
</feature>
<organism evidence="13 14">
    <name type="scientific">Candidatus Thermochlorobacter aerophilus</name>
    <dbReference type="NCBI Taxonomy" id="1868324"/>
    <lineage>
        <taxon>Bacteria</taxon>
        <taxon>Pseudomonadati</taxon>
        <taxon>Chlorobiota</taxon>
        <taxon>Chlorobiia</taxon>
        <taxon>Chlorobiales</taxon>
        <taxon>Candidatus Thermochlorobacteriaceae</taxon>
        <taxon>Candidatus Thermochlorobacter</taxon>
    </lineage>
</organism>
<feature type="signal peptide" evidence="11">
    <location>
        <begin position="1"/>
        <end position="22"/>
    </location>
</feature>
<dbReference type="Pfam" id="PF03544">
    <property type="entry name" value="TonB_C"/>
    <property type="match status" value="1"/>
</dbReference>
<keyword evidence="3" id="KW-0813">Transport</keyword>
<evidence type="ECO:0000256" key="11">
    <source>
        <dbReference type="SAM" id="SignalP"/>
    </source>
</evidence>
<keyword evidence="4" id="KW-1003">Cell membrane</keyword>
<feature type="region of interest" description="Disordered" evidence="10">
    <location>
        <begin position="111"/>
        <end position="172"/>
    </location>
</feature>
<evidence type="ECO:0000256" key="6">
    <source>
        <dbReference type="ARBA" id="ARBA00022692"/>
    </source>
</evidence>
<name>A0A395LZU5_9BACT</name>
<dbReference type="GO" id="GO:0015031">
    <property type="term" value="P:protein transport"/>
    <property type="evidence" value="ECO:0007669"/>
    <property type="project" value="UniProtKB-KW"/>
</dbReference>
<accession>A0A395LZU5</accession>
<dbReference type="GO" id="GO:0030246">
    <property type="term" value="F:carbohydrate binding"/>
    <property type="evidence" value="ECO:0007669"/>
    <property type="project" value="InterPro"/>
</dbReference>
<dbReference type="InterPro" id="IPR037682">
    <property type="entry name" value="TonB_C"/>
</dbReference>
<evidence type="ECO:0000256" key="10">
    <source>
        <dbReference type="SAM" id="MobiDB-lite"/>
    </source>
</evidence>
<dbReference type="Gene3D" id="2.60.40.1120">
    <property type="entry name" value="Carboxypeptidase-like, regulatory domain"/>
    <property type="match status" value="1"/>
</dbReference>
<dbReference type="InterPro" id="IPR051045">
    <property type="entry name" value="TonB-dependent_transducer"/>
</dbReference>
<feature type="domain" description="TonB C-terminal" evidence="12">
    <location>
        <begin position="192"/>
        <end position="282"/>
    </location>
</feature>
<evidence type="ECO:0000313" key="13">
    <source>
        <dbReference type="EMBL" id="RFM24050.1"/>
    </source>
</evidence>
<dbReference type="SUPFAM" id="SSF74653">
    <property type="entry name" value="TolA/TonB C-terminal domain"/>
    <property type="match status" value="1"/>
</dbReference>
<dbReference type="PROSITE" id="PS52015">
    <property type="entry name" value="TONB_CTD"/>
    <property type="match status" value="1"/>
</dbReference>
<keyword evidence="11" id="KW-0732">Signal</keyword>
<evidence type="ECO:0000256" key="2">
    <source>
        <dbReference type="ARBA" id="ARBA00006555"/>
    </source>
</evidence>
<reference evidence="13 14" key="1">
    <citation type="journal article" date="2011" name="ISME J.">
        <title>Community ecology of hot spring cyanobacterial mats: predominant populations and their functional potential.</title>
        <authorList>
            <person name="Klatt C.G."/>
            <person name="Wood J.M."/>
            <person name="Rusch D.B."/>
            <person name="Bateson M.M."/>
            <person name="Hamamura N."/>
            <person name="Heidelberg J.F."/>
            <person name="Grossman A.R."/>
            <person name="Bhaya D."/>
            <person name="Cohan F.M."/>
            <person name="Kuhl M."/>
            <person name="Bryant D.A."/>
            <person name="Ward D.M."/>
        </authorList>
    </citation>
    <scope>NUCLEOTIDE SEQUENCE [LARGE SCALE GENOMIC DNA]</scope>
    <source>
        <strain evidence="13">OS</strain>
    </source>
</reference>
<keyword evidence="6" id="KW-0812">Transmembrane</keyword>
<dbReference type="SUPFAM" id="SSF49452">
    <property type="entry name" value="Starch-binding domain-like"/>
    <property type="match status" value="1"/>
</dbReference>
<evidence type="ECO:0000256" key="5">
    <source>
        <dbReference type="ARBA" id="ARBA00022519"/>
    </source>
</evidence>
<comment type="subcellular location">
    <subcellularLocation>
        <location evidence="1">Cell inner membrane</location>
        <topology evidence="1">Single-pass membrane protein</topology>
        <orientation evidence="1">Periplasmic side</orientation>
    </subcellularLocation>
</comment>
<evidence type="ECO:0000256" key="7">
    <source>
        <dbReference type="ARBA" id="ARBA00022927"/>
    </source>
</evidence>
<dbReference type="PANTHER" id="PTHR33446">
    <property type="entry name" value="PROTEIN TONB-RELATED"/>
    <property type="match status" value="1"/>
</dbReference>
<protein>
    <submittedName>
        <fullName evidence="13">TonB family protein</fullName>
    </submittedName>
</protein>
<keyword evidence="8" id="KW-1133">Transmembrane helix</keyword>
<dbReference type="InterPro" id="IPR013784">
    <property type="entry name" value="Carb-bd-like_fold"/>
</dbReference>
<evidence type="ECO:0000256" key="1">
    <source>
        <dbReference type="ARBA" id="ARBA00004383"/>
    </source>
</evidence>
<evidence type="ECO:0000259" key="12">
    <source>
        <dbReference type="PROSITE" id="PS52015"/>
    </source>
</evidence>